<feature type="compositionally biased region" description="Polar residues" evidence="1">
    <location>
        <begin position="659"/>
        <end position="668"/>
    </location>
</feature>
<evidence type="ECO:0000313" key="2">
    <source>
        <dbReference type="EMBL" id="KAK0963645.1"/>
    </source>
</evidence>
<dbReference type="Proteomes" id="UP001175353">
    <property type="component" value="Unassembled WGS sequence"/>
</dbReference>
<feature type="region of interest" description="Disordered" evidence="1">
    <location>
        <begin position="354"/>
        <end position="412"/>
    </location>
</feature>
<dbReference type="GO" id="GO:0030695">
    <property type="term" value="F:GTPase regulator activity"/>
    <property type="evidence" value="ECO:0007669"/>
    <property type="project" value="TreeGrafter"/>
</dbReference>
<proteinExistence type="predicted"/>
<feature type="region of interest" description="Disordered" evidence="1">
    <location>
        <begin position="433"/>
        <end position="458"/>
    </location>
</feature>
<gene>
    <name evidence="2" type="primary">YRB30_3</name>
    <name evidence="2" type="ORF">LTR91_018880</name>
</gene>
<evidence type="ECO:0000256" key="1">
    <source>
        <dbReference type="SAM" id="MobiDB-lite"/>
    </source>
</evidence>
<sequence>MDILLGRVTQQAMNYAIRSGVTITATYAFKQCGRLLKEAPRSKDREELMQLQLRLESKIRVISPAIDMIELISARGNTSLESAVGLTKDLRYEIQRLGIRLSDAANDEELLRRKSGRAKSREATEREMKSIIASIKSLLVRIEDAVPLISLAITTSGVNLSTNLSGTISPSRLLQASTFLTAADSKYAAEPCARQQVGPTYTLSMYMLFAGHIRPNDEKGIRETTWKEIIHKARVKLFRVALDQLYSLPGEHSPSNGYEAGMLPGSDMATEFEYQLVLVEDLDDGRVHTFEENDPQPGPFDDVPNAGIRDAVPVHEVSKIFYADTGKILGIGGDGDTQNPVLLIKRDVHAAPPRSMLHKSQMERSYFDSRSAGGAHYNDDSRSEIDAQFERESAPGTPSKGMQPETATDSTAWRLPADLDPEWIAFEVYAEEPDPDTEEDGSSLAERTSSARQSSLDPELTGALAKLQLRSSTSTPPMTNGQLVHSQRAKLQASQKPAWPPIKTSLSLLEMLIKLTALQQFKQESHLVIGDEMLNFFLEDTATAGAGPDKDRRQRIRHDALRRVGFDPYDESPIKRRGEEHIRGANARGAASPRHDFDPDGFPPASFPYDDSYGYDPDHPSPYLSREYEQAPPDYPQYSRAPTPSSPSPRPLLLHQTHSRTSTPGSATSERHRSAVQAKYAGSPRSSPSPQAPVSAIQTPPSTARSRQALLRAQTEPKAGSPLVKEYLTKGNDSGFGSGGPSDGETG</sequence>
<keyword evidence="3" id="KW-1185">Reference proteome</keyword>
<comment type="caution">
    <text evidence="2">The sequence shown here is derived from an EMBL/GenBank/DDBJ whole genome shotgun (WGS) entry which is preliminary data.</text>
</comment>
<dbReference type="PANTHER" id="PTHR31010:SF2">
    <property type="entry name" value="RAN-SPECIFIC GTPASE-ACTIVATING PROTEIN 30"/>
    <property type="match status" value="1"/>
</dbReference>
<feature type="region of interest" description="Disordered" evidence="1">
    <location>
        <begin position="584"/>
        <end position="747"/>
    </location>
</feature>
<dbReference type="GO" id="GO:0005737">
    <property type="term" value="C:cytoplasm"/>
    <property type="evidence" value="ECO:0007669"/>
    <property type="project" value="TreeGrafter"/>
</dbReference>
<evidence type="ECO:0000313" key="3">
    <source>
        <dbReference type="Proteomes" id="UP001175353"/>
    </source>
</evidence>
<feature type="compositionally biased region" description="Polar residues" evidence="1">
    <location>
        <begin position="696"/>
        <end position="706"/>
    </location>
</feature>
<organism evidence="2 3">
    <name type="scientific">Friedmanniomyces endolithicus</name>
    <dbReference type="NCBI Taxonomy" id="329885"/>
    <lineage>
        <taxon>Eukaryota</taxon>
        <taxon>Fungi</taxon>
        <taxon>Dikarya</taxon>
        <taxon>Ascomycota</taxon>
        <taxon>Pezizomycotina</taxon>
        <taxon>Dothideomycetes</taxon>
        <taxon>Dothideomycetidae</taxon>
        <taxon>Mycosphaerellales</taxon>
        <taxon>Teratosphaeriaceae</taxon>
        <taxon>Friedmanniomyces</taxon>
    </lineage>
</organism>
<accession>A0AAN6HEJ6</accession>
<dbReference type="Pfam" id="PF05508">
    <property type="entry name" value="Ran-binding"/>
    <property type="match status" value="1"/>
</dbReference>
<dbReference type="AlphaFoldDB" id="A0AAN6HEJ6"/>
<dbReference type="InterPro" id="IPR008812">
    <property type="entry name" value="Ran_GTP-bd-rel"/>
</dbReference>
<feature type="compositionally biased region" description="Gly residues" evidence="1">
    <location>
        <begin position="734"/>
        <end position="747"/>
    </location>
</feature>
<dbReference type="PANTHER" id="PTHR31010">
    <property type="entry name" value="RAN-SPECIFIC GTPASE-ACTIVATING PROTEIN 30-RELATED"/>
    <property type="match status" value="1"/>
</dbReference>
<feature type="compositionally biased region" description="Polar residues" evidence="1">
    <location>
        <begin position="445"/>
        <end position="456"/>
    </location>
</feature>
<protein>
    <submittedName>
        <fullName evidence="2">Ran-specific GTPase-activating protein 30</fullName>
    </submittedName>
</protein>
<name>A0AAN6HEJ6_9PEZI</name>
<feature type="compositionally biased region" description="Basic and acidic residues" evidence="1">
    <location>
        <begin position="377"/>
        <end position="393"/>
    </location>
</feature>
<dbReference type="GO" id="GO:0005634">
    <property type="term" value="C:nucleus"/>
    <property type="evidence" value="ECO:0007669"/>
    <property type="project" value="TreeGrafter"/>
</dbReference>
<dbReference type="EMBL" id="JAUJLE010000273">
    <property type="protein sequence ID" value="KAK0963645.1"/>
    <property type="molecule type" value="Genomic_DNA"/>
</dbReference>
<reference evidence="2" key="1">
    <citation type="submission" date="2023-06" db="EMBL/GenBank/DDBJ databases">
        <title>Black Yeasts Isolated from many extreme environments.</title>
        <authorList>
            <person name="Coleine C."/>
            <person name="Stajich J.E."/>
            <person name="Selbmann L."/>
        </authorList>
    </citation>
    <scope>NUCLEOTIDE SEQUENCE</scope>
    <source>
        <strain evidence="2">CCFEE 5200</strain>
    </source>
</reference>